<comment type="subcellular location">
    <subcellularLocation>
        <location evidence="1">Membrane</location>
        <topology evidence="1">Multi-pass membrane protein</topology>
    </subcellularLocation>
</comment>
<feature type="transmembrane region" description="Helical" evidence="7">
    <location>
        <begin position="263"/>
        <end position="288"/>
    </location>
</feature>
<feature type="transmembrane region" description="Helical" evidence="7">
    <location>
        <begin position="228"/>
        <end position="251"/>
    </location>
</feature>
<dbReference type="CDD" id="cd04187">
    <property type="entry name" value="DPM1_like_bac"/>
    <property type="match status" value="1"/>
</dbReference>
<evidence type="ECO:0000256" key="2">
    <source>
        <dbReference type="ARBA" id="ARBA00022676"/>
    </source>
</evidence>
<organism evidence="9 10">
    <name type="scientific">Nitrosospira multiformis</name>
    <dbReference type="NCBI Taxonomy" id="1231"/>
    <lineage>
        <taxon>Bacteria</taxon>
        <taxon>Pseudomonadati</taxon>
        <taxon>Pseudomonadota</taxon>
        <taxon>Betaproteobacteria</taxon>
        <taxon>Nitrosomonadales</taxon>
        <taxon>Nitrosomonadaceae</taxon>
        <taxon>Nitrosospira</taxon>
    </lineage>
</organism>
<evidence type="ECO:0000256" key="5">
    <source>
        <dbReference type="ARBA" id="ARBA00022989"/>
    </source>
</evidence>
<evidence type="ECO:0000256" key="3">
    <source>
        <dbReference type="ARBA" id="ARBA00022679"/>
    </source>
</evidence>
<protein>
    <submittedName>
        <fullName evidence="9">Putative glycosyltransferase</fullName>
    </submittedName>
</protein>
<evidence type="ECO:0000256" key="4">
    <source>
        <dbReference type="ARBA" id="ARBA00022692"/>
    </source>
</evidence>
<evidence type="ECO:0000313" key="10">
    <source>
        <dbReference type="Proteomes" id="UP000183898"/>
    </source>
</evidence>
<keyword evidence="6 7" id="KW-0472">Membrane</keyword>
<gene>
    <name evidence="9" type="ORF">SAMN05216404_102375</name>
</gene>
<dbReference type="SUPFAM" id="SSF53448">
    <property type="entry name" value="Nucleotide-diphospho-sugar transferases"/>
    <property type="match status" value="1"/>
</dbReference>
<keyword evidence="2" id="KW-0328">Glycosyltransferase</keyword>
<keyword evidence="4 7" id="KW-0812">Transmembrane</keyword>
<dbReference type="Proteomes" id="UP000183898">
    <property type="component" value="Unassembled WGS sequence"/>
</dbReference>
<name>A0A1H8DV98_9PROT</name>
<proteinExistence type="predicted"/>
<dbReference type="InterPro" id="IPR029044">
    <property type="entry name" value="Nucleotide-diphossugar_trans"/>
</dbReference>
<dbReference type="InterPro" id="IPR050256">
    <property type="entry name" value="Glycosyltransferase_2"/>
</dbReference>
<evidence type="ECO:0000256" key="1">
    <source>
        <dbReference type="ARBA" id="ARBA00004141"/>
    </source>
</evidence>
<dbReference type="Gene3D" id="3.90.550.10">
    <property type="entry name" value="Spore Coat Polysaccharide Biosynthesis Protein SpsA, Chain A"/>
    <property type="match status" value="1"/>
</dbReference>
<keyword evidence="3 9" id="KW-0808">Transferase</keyword>
<keyword evidence="5 7" id="KW-1133">Transmembrane helix</keyword>
<dbReference type="Pfam" id="PF00535">
    <property type="entry name" value="Glycos_transf_2"/>
    <property type="match status" value="1"/>
</dbReference>
<dbReference type="GO" id="GO:0005886">
    <property type="term" value="C:plasma membrane"/>
    <property type="evidence" value="ECO:0007669"/>
    <property type="project" value="TreeGrafter"/>
</dbReference>
<dbReference type="EMBL" id="FOCT01000002">
    <property type="protein sequence ID" value="SEN11076.1"/>
    <property type="molecule type" value="Genomic_DNA"/>
</dbReference>
<evidence type="ECO:0000259" key="8">
    <source>
        <dbReference type="Pfam" id="PF00535"/>
    </source>
</evidence>
<dbReference type="GO" id="GO:0016757">
    <property type="term" value="F:glycosyltransferase activity"/>
    <property type="evidence" value="ECO:0007669"/>
    <property type="project" value="UniProtKB-KW"/>
</dbReference>
<evidence type="ECO:0000256" key="6">
    <source>
        <dbReference type="ARBA" id="ARBA00023136"/>
    </source>
</evidence>
<reference evidence="9 10" key="1">
    <citation type="submission" date="2016-10" db="EMBL/GenBank/DDBJ databases">
        <authorList>
            <person name="de Groot N.N."/>
        </authorList>
    </citation>
    <scope>NUCLEOTIDE SEQUENCE [LARGE SCALE GENOMIC DNA]</scope>
    <source>
        <strain evidence="9 10">Nl18</strain>
    </source>
</reference>
<dbReference type="AlphaFoldDB" id="A0A1H8DV98"/>
<sequence length="316" mass="35704">MLPEISIVSTMYRSRPFLDRFLAESLQALSGIKCDHFEILLVNDGSPDESLAYVLERQADIPQLVVVDLARNFGHHAAIQAGLRHARGNLIFLIDCDLEVSPLVLVEFYAKLRETKSDVVFGYQDVRKGGRFEQISGGLFWKGFNLLSDVKIPENILTERIMTRRYVEALLQMGDRNLFLGGMMSWTGFQQIGLPVVKKQREGRSTYTLLRRIGLMINAVSSFSAQPLIWLFNIGVVITLLSFSFAFYLVLRKLLFDDTLMGFTSVMTMMMLSLGILTTAIGLVGIYLGKVFNQVQNRPNYIVRNIFTADDQPAID</sequence>
<feature type="domain" description="Glycosyltransferase 2-like" evidence="8">
    <location>
        <begin position="6"/>
        <end position="147"/>
    </location>
</feature>
<dbReference type="PANTHER" id="PTHR48090">
    <property type="entry name" value="UNDECAPRENYL-PHOSPHATE 4-DEOXY-4-FORMAMIDO-L-ARABINOSE TRANSFERASE-RELATED"/>
    <property type="match status" value="1"/>
</dbReference>
<dbReference type="PANTHER" id="PTHR48090:SF1">
    <property type="entry name" value="PROPHAGE BACTOPRENOL GLUCOSYL TRANSFERASE HOMOLOG"/>
    <property type="match status" value="1"/>
</dbReference>
<evidence type="ECO:0000313" key="9">
    <source>
        <dbReference type="EMBL" id="SEN11076.1"/>
    </source>
</evidence>
<accession>A0A1H8DV98</accession>
<evidence type="ECO:0000256" key="7">
    <source>
        <dbReference type="SAM" id="Phobius"/>
    </source>
</evidence>
<dbReference type="InterPro" id="IPR001173">
    <property type="entry name" value="Glyco_trans_2-like"/>
</dbReference>